<feature type="compositionally biased region" description="Acidic residues" evidence="1">
    <location>
        <begin position="201"/>
        <end position="210"/>
    </location>
</feature>
<dbReference type="GeneID" id="2872340"/>
<feature type="region of interest" description="Disordered" evidence="1">
    <location>
        <begin position="119"/>
        <end position="268"/>
    </location>
</feature>
<evidence type="ECO:0000313" key="2">
    <source>
        <dbReference type="EMBL" id="CBF77298.1"/>
    </source>
</evidence>
<accession>Q5B4J2</accession>
<dbReference type="KEGG" id="ani:ANIA_04538"/>
<protein>
    <submittedName>
        <fullName evidence="2">Uncharacterized protein</fullName>
    </submittedName>
</protein>
<proteinExistence type="predicted"/>
<accession>C8V889</accession>
<dbReference type="RefSeq" id="XP_662142.1">
    <property type="nucleotide sequence ID" value="XM_657050.2"/>
</dbReference>
<gene>
    <name evidence="2" type="ORF">ANIA_04538</name>
</gene>
<reference evidence="3" key="2">
    <citation type="journal article" date="2009" name="Fungal Genet. Biol.">
        <title>The 2008 update of the Aspergillus nidulans genome annotation: a community effort.</title>
        <authorList>
            <person name="Wortman J.R."/>
            <person name="Gilsenan J.M."/>
            <person name="Joardar V."/>
            <person name="Deegan J."/>
            <person name="Clutterbuck J."/>
            <person name="Andersen M.R."/>
            <person name="Archer D."/>
            <person name="Bencina M."/>
            <person name="Braus G."/>
            <person name="Coutinho P."/>
            <person name="von Dohren H."/>
            <person name="Doonan J."/>
            <person name="Driessen A.J."/>
            <person name="Durek P."/>
            <person name="Espeso E."/>
            <person name="Fekete E."/>
            <person name="Flipphi M."/>
            <person name="Estrada C.G."/>
            <person name="Geysens S."/>
            <person name="Goldman G."/>
            <person name="de Groot P.W."/>
            <person name="Hansen K."/>
            <person name="Harris S.D."/>
            <person name="Heinekamp T."/>
            <person name="Helmstaedt K."/>
            <person name="Henrissat B."/>
            <person name="Hofmann G."/>
            <person name="Homan T."/>
            <person name="Horio T."/>
            <person name="Horiuchi H."/>
            <person name="James S."/>
            <person name="Jones M."/>
            <person name="Karaffa L."/>
            <person name="Karanyi Z."/>
            <person name="Kato M."/>
            <person name="Keller N."/>
            <person name="Kelly D.E."/>
            <person name="Kiel J.A."/>
            <person name="Kim J.M."/>
            <person name="van der Klei I.J."/>
            <person name="Klis F.M."/>
            <person name="Kovalchuk A."/>
            <person name="Krasevec N."/>
            <person name="Kubicek C.P."/>
            <person name="Liu B."/>
            <person name="Maccabe A."/>
            <person name="Meyer V."/>
            <person name="Mirabito P."/>
            <person name="Miskei M."/>
            <person name="Mos M."/>
            <person name="Mullins J."/>
            <person name="Nelson D.R."/>
            <person name="Nielsen J."/>
            <person name="Oakley B.R."/>
            <person name="Osmani S.A."/>
            <person name="Pakula T."/>
            <person name="Paszewski A."/>
            <person name="Paulsen I."/>
            <person name="Pilsyk S."/>
            <person name="Pocsi I."/>
            <person name="Punt P.J."/>
            <person name="Ram A.F."/>
            <person name="Ren Q."/>
            <person name="Robellet X."/>
            <person name="Robson G."/>
            <person name="Seiboth B."/>
            <person name="van Solingen P."/>
            <person name="Specht T."/>
            <person name="Sun J."/>
            <person name="Taheri-Talesh N."/>
            <person name="Takeshita N."/>
            <person name="Ussery D."/>
            <person name="vanKuyk P.A."/>
            <person name="Visser H."/>
            <person name="van de Vondervoort P.J."/>
            <person name="de Vries R.P."/>
            <person name="Walton J."/>
            <person name="Xiang X."/>
            <person name="Xiong Y."/>
            <person name="Zeng A.P."/>
            <person name="Brandt B.W."/>
            <person name="Cornell M.J."/>
            <person name="van den Hondel C.A."/>
            <person name="Visser J."/>
            <person name="Oliver S.G."/>
            <person name="Turner G."/>
        </authorList>
    </citation>
    <scope>GENOME REANNOTATION</scope>
    <source>
        <strain evidence="3">FGSC A4 / ATCC 38163 / CBS 112.46 / NRRL 194 / M139</strain>
    </source>
</reference>
<feature type="compositionally biased region" description="Polar residues" evidence="1">
    <location>
        <begin position="239"/>
        <end position="250"/>
    </location>
</feature>
<dbReference type="HOGENOM" id="CLU_022340_2_1_1"/>
<feature type="compositionally biased region" description="Polar residues" evidence="1">
    <location>
        <begin position="217"/>
        <end position="232"/>
    </location>
</feature>
<dbReference type="PANTHER" id="PTHR42084:SF1">
    <property type="entry name" value="SERINE_THREONINE-PROTEIN KINASE PPK6"/>
    <property type="match status" value="1"/>
</dbReference>
<dbReference type="Proteomes" id="UP000000560">
    <property type="component" value="Chromosome III"/>
</dbReference>
<evidence type="ECO:0000256" key="1">
    <source>
        <dbReference type="SAM" id="MobiDB-lite"/>
    </source>
</evidence>
<feature type="compositionally biased region" description="Low complexity" evidence="1">
    <location>
        <begin position="251"/>
        <end position="262"/>
    </location>
</feature>
<organism evidence="2 3">
    <name type="scientific">Emericella nidulans (strain FGSC A4 / ATCC 38163 / CBS 112.46 / NRRL 194 / M139)</name>
    <name type="common">Aspergillus nidulans</name>
    <dbReference type="NCBI Taxonomy" id="227321"/>
    <lineage>
        <taxon>Eukaryota</taxon>
        <taxon>Fungi</taxon>
        <taxon>Dikarya</taxon>
        <taxon>Ascomycota</taxon>
        <taxon>Pezizomycotina</taxon>
        <taxon>Eurotiomycetes</taxon>
        <taxon>Eurotiomycetidae</taxon>
        <taxon>Eurotiales</taxon>
        <taxon>Aspergillaceae</taxon>
        <taxon>Aspergillus</taxon>
        <taxon>Aspergillus subgen. Nidulantes</taxon>
    </lineage>
</organism>
<dbReference type="EMBL" id="BN001303">
    <property type="protein sequence ID" value="CBF77298.1"/>
    <property type="molecule type" value="Genomic_DNA"/>
</dbReference>
<reference evidence="3" key="1">
    <citation type="journal article" date="2005" name="Nature">
        <title>Sequencing of Aspergillus nidulans and comparative analysis with A. fumigatus and A. oryzae.</title>
        <authorList>
            <person name="Galagan J.E."/>
            <person name="Calvo S.E."/>
            <person name="Cuomo C."/>
            <person name="Ma L.J."/>
            <person name="Wortman J.R."/>
            <person name="Batzoglou S."/>
            <person name="Lee S.I."/>
            <person name="Basturkmen M."/>
            <person name="Spevak C.C."/>
            <person name="Clutterbuck J."/>
            <person name="Kapitonov V."/>
            <person name="Jurka J."/>
            <person name="Scazzocchio C."/>
            <person name="Farman M."/>
            <person name="Butler J."/>
            <person name="Purcell S."/>
            <person name="Harris S."/>
            <person name="Braus G.H."/>
            <person name="Draht O."/>
            <person name="Busch S."/>
            <person name="D'Enfert C."/>
            <person name="Bouchier C."/>
            <person name="Goldman G.H."/>
            <person name="Bell-Pedersen D."/>
            <person name="Griffiths-Jones S."/>
            <person name="Doonan J.H."/>
            <person name="Yu J."/>
            <person name="Vienken K."/>
            <person name="Pain A."/>
            <person name="Freitag M."/>
            <person name="Selker E.U."/>
            <person name="Archer D.B."/>
            <person name="Penalva M.A."/>
            <person name="Oakley B.R."/>
            <person name="Momany M."/>
            <person name="Tanaka T."/>
            <person name="Kumagai T."/>
            <person name="Asai K."/>
            <person name="Machida M."/>
            <person name="Nierman W.C."/>
            <person name="Denning D.W."/>
            <person name="Caddick M."/>
            <person name="Hynes M."/>
            <person name="Paoletti M."/>
            <person name="Fischer R."/>
            <person name="Miller B."/>
            <person name="Dyer P."/>
            <person name="Sachs M.S."/>
            <person name="Osmani S.A."/>
            <person name="Birren B.W."/>
        </authorList>
    </citation>
    <scope>NUCLEOTIDE SEQUENCE [LARGE SCALE GENOMIC DNA]</scope>
    <source>
        <strain evidence="3">FGSC A4 / ATCC 38163 / CBS 112.46 / NRRL 194 / M139</strain>
    </source>
</reference>
<evidence type="ECO:0000313" key="3">
    <source>
        <dbReference type="Proteomes" id="UP000000560"/>
    </source>
</evidence>
<dbReference type="OMA" id="WGEFIDG"/>
<dbReference type="eggNOG" id="ENOG502SAHR">
    <property type="taxonomic scope" value="Eukaryota"/>
</dbReference>
<feature type="region of interest" description="Disordered" evidence="1">
    <location>
        <begin position="37"/>
        <end position="65"/>
    </location>
</feature>
<sequence>MSADLFAEFGYAASASQPSQAACQQAVLTQDATLVPGLDSFEDATPSQLSPRHPHELKQPSSQPSFQNQLKQLDDFGDFELPQGGNNNDVLFDATLERCSDNGSDDWGDFESAEVTVGQLAQNPTSESVKSEKAVSKPVPKAPPNHNSASRSLGTPDLLGPMESITIQNKPMASGHQGNKKPGGTINRSNVQYTKPRLPVEDEPFEDWGDFSDGPTEASQNSNLEVPESQVSGKRKNLAQPSKATASLRAQTSKQSSSTVQVRPTNIPPPSILLELFPQLFERLRQEGTKAKRNLQQKDTLNSIAESITCTLKTVARIVAGRTLRWKRDSILSQSMRIGPARSGKAGGMKLSSVNRNEDIKEQQEAVDIINMWRDRASLFNSVVQAAGRRPVQVIPNNTRVIIATASQGALKAPHACALCGLKRDERIPKVDENVEDSFGEWWTEHWGHTECRQFWEDNKGSLGQR</sequence>
<dbReference type="OrthoDB" id="5420391at2759"/>
<dbReference type="PANTHER" id="PTHR42084">
    <property type="entry name" value="YALI0E26631P"/>
    <property type="match status" value="1"/>
</dbReference>
<name>Q5B4J2_EMENI</name>
<dbReference type="AlphaFoldDB" id="Q5B4J2"/>
<dbReference type="InParanoid" id="Q5B4J2"/>
<keyword evidence="3" id="KW-1185">Reference proteome</keyword>